<name>A0A9N8J0J6_9FLAO</name>
<accession>A0A9N8J0J6</accession>
<evidence type="ECO:0000313" key="3">
    <source>
        <dbReference type="Proteomes" id="UP000533639"/>
    </source>
</evidence>
<comment type="caution">
    <text evidence="2">The sequence shown here is derived from an EMBL/GenBank/DDBJ whole genome shotgun (WGS) entry which is preliminary data.</text>
</comment>
<proteinExistence type="predicted"/>
<dbReference type="RefSeq" id="WP_180856781.1">
    <property type="nucleotide sequence ID" value="NZ_CAIJDE010000029.1"/>
</dbReference>
<feature type="signal peptide" evidence="1">
    <location>
        <begin position="1"/>
        <end position="23"/>
    </location>
</feature>
<dbReference type="SUPFAM" id="SSF48452">
    <property type="entry name" value="TPR-like"/>
    <property type="match status" value="1"/>
</dbReference>
<keyword evidence="3" id="KW-1185">Reference proteome</keyword>
<organism evidence="2 3">
    <name type="scientific">Flavobacterium panici</name>
    <dbReference type="NCBI Taxonomy" id="2654843"/>
    <lineage>
        <taxon>Bacteria</taxon>
        <taxon>Pseudomonadati</taxon>
        <taxon>Bacteroidota</taxon>
        <taxon>Flavobacteriia</taxon>
        <taxon>Flavobacteriales</taxon>
        <taxon>Flavobacteriaceae</taxon>
        <taxon>Flavobacterium</taxon>
    </lineage>
</organism>
<keyword evidence="1" id="KW-0732">Signal</keyword>
<gene>
    <name evidence="2" type="ORF">FLAPXU55_00924</name>
</gene>
<dbReference type="InterPro" id="IPR011990">
    <property type="entry name" value="TPR-like_helical_dom_sf"/>
</dbReference>
<dbReference type="Proteomes" id="UP000533639">
    <property type="component" value="Unassembled WGS sequence"/>
</dbReference>
<protein>
    <submittedName>
        <fullName evidence="2">Uncharacterized protein</fullName>
    </submittedName>
</protein>
<evidence type="ECO:0000313" key="2">
    <source>
        <dbReference type="EMBL" id="CAC9973244.1"/>
    </source>
</evidence>
<sequence>MKSIILMIIFRVILMLSAFTCQANIKPKADYQYNKIQTLDTIRDEFNLKKKNLKNLINGKSPDVMLKFYEYYLQEKDISKADLLIPSILKSNDDVAYKYKISLISYNYTSDAKSKALFVSDANHIKEYRAYFLKSGISSLKTNKDIRAHYLGLVTLDSAYYKIAPDSLTKKQMGIHYNSLAWYSIVTQKLNDVEYYLNQSMKYDPESKYPLSNMPLLLLLKGDYKKAEALYIKLKDLPFEGSTLTFRDEFLEDLKLVEGEGIKIKNVEKIRRILIANKTVEVNIN</sequence>
<feature type="chain" id="PRO_5040487207" evidence="1">
    <location>
        <begin position="24"/>
        <end position="285"/>
    </location>
</feature>
<evidence type="ECO:0000256" key="1">
    <source>
        <dbReference type="SAM" id="SignalP"/>
    </source>
</evidence>
<dbReference type="EMBL" id="CAIJDE010000029">
    <property type="protein sequence ID" value="CAC9973244.1"/>
    <property type="molecule type" value="Genomic_DNA"/>
</dbReference>
<dbReference type="AlphaFoldDB" id="A0A9N8J0J6"/>
<reference evidence="2 3" key="1">
    <citation type="submission" date="2020-06" db="EMBL/GenBank/DDBJ databases">
        <authorList>
            <person name="Criscuolo A."/>
        </authorList>
    </citation>
    <scope>NUCLEOTIDE SEQUENCE [LARGE SCALE GENOMIC DNA]</scope>
    <source>
        <strain evidence="2">PXU-55</strain>
    </source>
</reference>